<organism evidence="1 2">
    <name type="scientific">Entomophthora muscae</name>
    <dbReference type="NCBI Taxonomy" id="34485"/>
    <lineage>
        <taxon>Eukaryota</taxon>
        <taxon>Fungi</taxon>
        <taxon>Fungi incertae sedis</taxon>
        <taxon>Zoopagomycota</taxon>
        <taxon>Entomophthoromycotina</taxon>
        <taxon>Entomophthoromycetes</taxon>
        <taxon>Entomophthorales</taxon>
        <taxon>Entomophthoraceae</taxon>
        <taxon>Entomophthora</taxon>
    </lineage>
</organism>
<evidence type="ECO:0000313" key="2">
    <source>
        <dbReference type="Proteomes" id="UP001165960"/>
    </source>
</evidence>
<sequence length="115" mass="12934">MTTPPSQSLAMTQDTLWGLANRNPTPTTTRALQENRYRPINSEAEKSKPAAGTSALSSSATSGLRKCFKCGKPEHMSRDCKQTNAKIHHIEADECDYKDKYKEEEATHDEEQKNY</sequence>
<name>A0ACC2T1E8_9FUNG</name>
<accession>A0ACC2T1E8</accession>
<comment type="caution">
    <text evidence="1">The sequence shown here is derived from an EMBL/GenBank/DDBJ whole genome shotgun (WGS) entry which is preliminary data.</text>
</comment>
<reference evidence="1" key="1">
    <citation type="submission" date="2022-04" db="EMBL/GenBank/DDBJ databases">
        <title>Genome of the entomopathogenic fungus Entomophthora muscae.</title>
        <authorList>
            <person name="Elya C."/>
            <person name="Lovett B.R."/>
            <person name="Lee E."/>
            <person name="Macias A.M."/>
            <person name="Hajek A.E."/>
            <person name="De Bivort B.L."/>
            <person name="Kasson M.T."/>
            <person name="De Fine Licht H.H."/>
            <person name="Stajich J.E."/>
        </authorList>
    </citation>
    <scope>NUCLEOTIDE SEQUENCE</scope>
    <source>
        <strain evidence="1">Berkeley</strain>
    </source>
</reference>
<dbReference type="EMBL" id="QTSX02003746">
    <property type="protein sequence ID" value="KAJ9068354.1"/>
    <property type="molecule type" value="Genomic_DNA"/>
</dbReference>
<protein>
    <submittedName>
        <fullName evidence="1">Uncharacterized protein</fullName>
    </submittedName>
</protein>
<gene>
    <name evidence="1" type="ORF">DSO57_1029534</name>
</gene>
<keyword evidence="2" id="KW-1185">Reference proteome</keyword>
<proteinExistence type="predicted"/>
<evidence type="ECO:0000313" key="1">
    <source>
        <dbReference type="EMBL" id="KAJ9068354.1"/>
    </source>
</evidence>
<dbReference type="Proteomes" id="UP001165960">
    <property type="component" value="Unassembled WGS sequence"/>
</dbReference>